<gene>
    <name evidence="2" type="ORF">FMAN_07252</name>
</gene>
<name>A0A1L7TC25_FUSMA</name>
<evidence type="ECO:0000256" key="1">
    <source>
        <dbReference type="SAM" id="MobiDB-lite"/>
    </source>
</evidence>
<organism evidence="2 3">
    <name type="scientific">Fusarium mangiferae</name>
    <name type="common">Mango malformation disease fungus</name>
    <dbReference type="NCBI Taxonomy" id="192010"/>
    <lineage>
        <taxon>Eukaryota</taxon>
        <taxon>Fungi</taxon>
        <taxon>Dikarya</taxon>
        <taxon>Ascomycota</taxon>
        <taxon>Pezizomycotina</taxon>
        <taxon>Sordariomycetes</taxon>
        <taxon>Hypocreomycetidae</taxon>
        <taxon>Hypocreales</taxon>
        <taxon>Nectriaceae</taxon>
        <taxon>Fusarium</taxon>
        <taxon>Fusarium fujikuroi species complex</taxon>
    </lineage>
</organism>
<reference evidence="3" key="1">
    <citation type="journal article" date="2016" name="Genome Biol. Evol.">
        <title>Comparative 'omics' of the Fusarium fujikuroi species complex highlights differences in genetic potential and metabolite synthesis.</title>
        <authorList>
            <person name="Niehaus E.-M."/>
            <person name="Muensterkoetter M."/>
            <person name="Proctor R.H."/>
            <person name="Brown D.W."/>
            <person name="Sharon A."/>
            <person name="Idan Y."/>
            <person name="Oren-Young L."/>
            <person name="Sieber C.M."/>
            <person name="Novak O."/>
            <person name="Pencik A."/>
            <person name="Tarkowska D."/>
            <person name="Hromadova K."/>
            <person name="Freeman S."/>
            <person name="Maymon M."/>
            <person name="Elazar M."/>
            <person name="Youssef S.A."/>
            <person name="El-Shabrawy E.S.M."/>
            <person name="Shalaby A.B.A."/>
            <person name="Houterman P."/>
            <person name="Brock N.L."/>
            <person name="Burkhardt I."/>
            <person name="Tsavkelova E.A."/>
            <person name="Dickschat J.S."/>
            <person name="Galuszka P."/>
            <person name="Gueldener U."/>
            <person name="Tudzynski B."/>
        </authorList>
    </citation>
    <scope>NUCLEOTIDE SEQUENCE [LARGE SCALE GENOMIC DNA]</scope>
    <source>
        <strain evidence="3">MRC7560</strain>
    </source>
</reference>
<accession>A0A1L7TC25</accession>
<comment type="caution">
    <text evidence="2">The sequence shown here is derived from an EMBL/GenBank/DDBJ whole genome shotgun (WGS) entry which is preliminary data.</text>
</comment>
<sequence>MSSQTKKQPSKARVRKSRSTTTKQLKPKSTALSSCLFCLRNRRKCVRVNGQAQCSECTALCQTCHWPNAQQNLHQLLHEKQQLYLQRRSLSKSLLEGVRDMEFCSSTIETQRTLKRLLDDMVNVEQRAFQLESEESRLWGLRLRAQDSDDIDSEDSCSSGIMSEPSQSLDYNFAFPWLD</sequence>
<dbReference type="Proteomes" id="UP000184255">
    <property type="component" value="Unassembled WGS sequence"/>
</dbReference>
<dbReference type="EMBL" id="FCQH01000005">
    <property type="protein sequence ID" value="CVK92356.1"/>
    <property type="molecule type" value="Genomic_DNA"/>
</dbReference>
<dbReference type="GeneID" id="65086513"/>
<keyword evidence="3" id="KW-1185">Reference proteome</keyword>
<protein>
    <recommendedName>
        <fullName evidence="4">Zn(2)-C6 fungal-type domain-containing protein</fullName>
    </recommendedName>
</protein>
<dbReference type="AlphaFoldDB" id="A0A1L7TC25"/>
<dbReference type="RefSeq" id="XP_041681474.1">
    <property type="nucleotide sequence ID" value="XM_041830852.1"/>
</dbReference>
<evidence type="ECO:0008006" key="4">
    <source>
        <dbReference type="Google" id="ProtNLM"/>
    </source>
</evidence>
<evidence type="ECO:0000313" key="2">
    <source>
        <dbReference type="EMBL" id="CVK92356.1"/>
    </source>
</evidence>
<feature type="region of interest" description="Disordered" evidence="1">
    <location>
        <begin position="1"/>
        <end position="25"/>
    </location>
</feature>
<feature type="compositionally biased region" description="Basic residues" evidence="1">
    <location>
        <begin position="8"/>
        <end position="18"/>
    </location>
</feature>
<evidence type="ECO:0000313" key="3">
    <source>
        <dbReference type="Proteomes" id="UP000184255"/>
    </source>
</evidence>
<dbReference type="VEuPathDB" id="FungiDB:FMAN_07252"/>
<proteinExistence type="predicted"/>